<keyword evidence="4 5" id="KW-0472">Membrane</keyword>
<dbReference type="PANTHER" id="PTHR22773">
    <property type="entry name" value="NADH DEHYDROGENASE"/>
    <property type="match status" value="1"/>
</dbReference>
<reference evidence="7" key="1">
    <citation type="submission" date="2018-05" db="EMBL/GenBank/DDBJ databases">
        <authorList>
            <person name="Lanie J.A."/>
            <person name="Ng W.-L."/>
            <person name="Kazmierczak K.M."/>
            <person name="Andrzejewski T.M."/>
            <person name="Davidsen T.M."/>
            <person name="Wayne K.J."/>
            <person name="Tettelin H."/>
            <person name="Glass J.I."/>
            <person name="Rusch D."/>
            <person name="Podicherti R."/>
            <person name="Tsui H.-C.T."/>
            <person name="Winkler M.E."/>
        </authorList>
    </citation>
    <scope>NUCLEOTIDE SEQUENCE</scope>
</reference>
<feature type="transmembrane region" description="Helical" evidence="5">
    <location>
        <begin position="204"/>
        <end position="227"/>
    </location>
</feature>
<dbReference type="InterPro" id="IPR001750">
    <property type="entry name" value="ND/Mrp_TM"/>
</dbReference>
<evidence type="ECO:0000256" key="2">
    <source>
        <dbReference type="ARBA" id="ARBA00022692"/>
    </source>
</evidence>
<evidence type="ECO:0000256" key="1">
    <source>
        <dbReference type="ARBA" id="ARBA00004141"/>
    </source>
</evidence>
<feature type="transmembrane region" description="Helical" evidence="5">
    <location>
        <begin position="14"/>
        <end position="31"/>
    </location>
</feature>
<name>A0A382NC47_9ZZZZ</name>
<dbReference type="AlphaFoldDB" id="A0A382NC47"/>
<gene>
    <name evidence="7" type="ORF">METZ01_LOCUS311583</name>
</gene>
<proteinExistence type="predicted"/>
<accession>A0A382NC47</accession>
<comment type="subcellular location">
    <subcellularLocation>
        <location evidence="1">Membrane</location>
        <topology evidence="1">Multi-pass membrane protein</topology>
    </subcellularLocation>
</comment>
<organism evidence="7">
    <name type="scientific">marine metagenome</name>
    <dbReference type="NCBI Taxonomy" id="408172"/>
    <lineage>
        <taxon>unclassified sequences</taxon>
        <taxon>metagenomes</taxon>
        <taxon>ecological metagenomes</taxon>
    </lineage>
</organism>
<evidence type="ECO:0000256" key="4">
    <source>
        <dbReference type="ARBA" id="ARBA00023136"/>
    </source>
</evidence>
<feature type="transmembrane region" description="Helical" evidence="5">
    <location>
        <begin position="131"/>
        <end position="151"/>
    </location>
</feature>
<keyword evidence="2 5" id="KW-0812">Transmembrane</keyword>
<evidence type="ECO:0000256" key="3">
    <source>
        <dbReference type="ARBA" id="ARBA00022989"/>
    </source>
</evidence>
<feature type="transmembrane region" description="Helical" evidence="5">
    <location>
        <begin position="239"/>
        <end position="259"/>
    </location>
</feature>
<feature type="non-terminal residue" evidence="7">
    <location>
        <position position="290"/>
    </location>
</feature>
<evidence type="ECO:0000313" key="7">
    <source>
        <dbReference type="EMBL" id="SVC58729.1"/>
    </source>
</evidence>
<dbReference type="EMBL" id="UINC01099446">
    <property type="protein sequence ID" value="SVC58729.1"/>
    <property type="molecule type" value="Genomic_DNA"/>
</dbReference>
<keyword evidence="3 5" id="KW-1133">Transmembrane helix</keyword>
<sequence length="290" mass="30737">MDYLRLLEATAPDLIVVVSLFTILGVDYGLLRGKDALERSRTAASLSTLALALAFAVTVWQLRGGMDLNLGDGQLALNSLTLSFKALLFVLAAVVVQFSAGNPVNRHLGEYYAMLLLCTLGMGFLVTTENILMAFVALELISLSLYALTAFRKSSLVAAEAAIKYFTFGGLSSAFLLFGLSYLYGATGSLHIDALAMAEATPLLLLALLFIFVGLGFKVAVVPFHMWAPDVYQCAPTPVAGWVATGSKIASAFLLIRILHPVAANPDLHQATLSAFSAIAAVSMLIGNLG</sequence>
<feature type="transmembrane region" description="Helical" evidence="5">
    <location>
        <begin position="108"/>
        <end position="125"/>
    </location>
</feature>
<feature type="transmembrane region" description="Helical" evidence="5">
    <location>
        <begin position="43"/>
        <end position="63"/>
    </location>
</feature>
<feature type="transmembrane region" description="Helical" evidence="5">
    <location>
        <begin position="271"/>
        <end position="289"/>
    </location>
</feature>
<dbReference type="GO" id="GO:0016020">
    <property type="term" value="C:membrane"/>
    <property type="evidence" value="ECO:0007669"/>
    <property type="project" value="UniProtKB-SubCell"/>
</dbReference>
<evidence type="ECO:0000259" key="6">
    <source>
        <dbReference type="Pfam" id="PF00361"/>
    </source>
</evidence>
<feature type="transmembrane region" description="Helical" evidence="5">
    <location>
        <begin position="75"/>
        <end position="96"/>
    </location>
</feature>
<evidence type="ECO:0000256" key="5">
    <source>
        <dbReference type="SAM" id="Phobius"/>
    </source>
</evidence>
<protein>
    <recommendedName>
        <fullName evidence="6">NADH:quinone oxidoreductase/Mrp antiporter transmembrane domain-containing protein</fullName>
    </recommendedName>
</protein>
<feature type="domain" description="NADH:quinone oxidoreductase/Mrp antiporter transmembrane" evidence="6">
    <location>
        <begin position="129"/>
        <end position="289"/>
    </location>
</feature>
<feature type="transmembrane region" description="Helical" evidence="5">
    <location>
        <begin position="163"/>
        <end position="184"/>
    </location>
</feature>
<dbReference type="Pfam" id="PF00361">
    <property type="entry name" value="Proton_antipo_M"/>
    <property type="match status" value="1"/>
</dbReference>